<comment type="caution">
    <text evidence="1">The sequence shown here is derived from an EMBL/GenBank/DDBJ whole genome shotgun (WGS) entry which is preliminary data.</text>
</comment>
<protein>
    <submittedName>
        <fullName evidence="1">Uncharacterized protein</fullName>
    </submittedName>
</protein>
<organism evidence="1 2">
    <name type="scientific">Talaromyces atroroseus</name>
    <dbReference type="NCBI Taxonomy" id="1441469"/>
    <lineage>
        <taxon>Eukaryota</taxon>
        <taxon>Fungi</taxon>
        <taxon>Dikarya</taxon>
        <taxon>Ascomycota</taxon>
        <taxon>Pezizomycotina</taxon>
        <taxon>Eurotiomycetes</taxon>
        <taxon>Eurotiomycetidae</taxon>
        <taxon>Eurotiales</taxon>
        <taxon>Trichocomaceae</taxon>
        <taxon>Talaromyces</taxon>
        <taxon>Talaromyces sect. Trachyspermi</taxon>
    </lineage>
</organism>
<dbReference type="EMBL" id="LFMY01000003">
    <property type="protein sequence ID" value="OKL61747.1"/>
    <property type="molecule type" value="Genomic_DNA"/>
</dbReference>
<dbReference type="AlphaFoldDB" id="A0A225B751"/>
<dbReference type="Proteomes" id="UP000214365">
    <property type="component" value="Unassembled WGS sequence"/>
</dbReference>
<gene>
    <name evidence="1" type="ORF">UA08_02899</name>
</gene>
<dbReference type="GeneID" id="31002654"/>
<reference evidence="1 2" key="1">
    <citation type="submission" date="2015-06" db="EMBL/GenBank/DDBJ databases">
        <title>Talaromyces atroroseus IBT 11181 draft genome.</title>
        <authorList>
            <person name="Rasmussen K.B."/>
            <person name="Rasmussen S."/>
            <person name="Petersen B."/>
            <person name="Sicheritz-Ponten T."/>
            <person name="Mortensen U.H."/>
            <person name="Thrane U."/>
        </authorList>
    </citation>
    <scope>NUCLEOTIDE SEQUENCE [LARGE SCALE GENOMIC DNA]</scope>
    <source>
        <strain evidence="1 2">IBT 11181</strain>
    </source>
</reference>
<sequence>MVVPPNTPAPASNTTRIATLELAGRPPAKIRPGNPLPWPIFVRIQKTDQCSTTATYKSAKATFTFSNNMEVSSHHSPSPNTTGDHQLPKNIAIFLESRSGVAGPVTMKLEVKLKVADSEVTISEIYLRLFEYAENASLNNPWPRFAAEVYSSSTIRISIY</sequence>
<accession>A0A225B751</accession>
<keyword evidence="2" id="KW-1185">Reference proteome</keyword>
<evidence type="ECO:0000313" key="1">
    <source>
        <dbReference type="EMBL" id="OKL61747.1"/>
    </source>
</evidence>
<name>A0A225B751_TALAT</name>
<dbReference type="RefSeq" id="XP_020121868.1">
    <property type="nucleotide sequence ID" value="XM_020264991.1"/>
</dbReference>
<evidence type="ECO:0000313" key="2">
    <source>
        <dbReference type="Proteomes" id="UP000214365"/>
    </source>
</evidence>
<proteinExistence type="predicted"/>